<dbReference type="Pfam" id="PF01520">
    <property type="entry name" value="Amidase_3"/>
    <property type="match status" value="1"/>
</dbReference>
<accession>A0ABY9WDV2</accession>
<dbReference type="CDD" id="cd02696">
    <property type="entry name" value="MurNAc-LAA"/>
    <property type="match status" value="1"/>
</dbReference>
<sequence length="481" mass="52608">MTTVLLDPGHGGSDPGATYRNYEEEDFTLTIALLARQHLLEHYQVNVLMTRTDDRTVGLSERSSMANRENVDFFCSIHINAGGGTGFESYVYNGGASPRTIQYRSVIHDQIMSVIGPKYSVKDRGKKSANFHVLRETKMPAVLLETLFIDHSNDIKLLTSSDFMSDYAASLADGIGKALNLPRKSTRTTPTPQPSPAAGSRMYKVIAGSFKNRENAEKLINELKGKNVDSFLSAAMVDGASYFRVQTGAFKNLQNAKDQLARLVQLGYKDAFILTPAEQGTAQSGQKTDSSRSSTPQPKTPSPDSRDIPILGETLVSGTILDLYVEKTNPSAPQLGDLYEQLSKSYGIRGDIAFAQAIHETNYFRFTGVVNRNQNNFAGIGATGPNVTGASFSTPREGVLAHLQHLYAYATTKPLPAGFPLVDPRFIYVERGSAPTWKDLNGKWAVPGSRYGEMILSIYLSILQFAIQQLNAAQSAISKQI</sequence>
<name>A0ABY9WDV2_9BACI</name>
<feature type="domain" description="SPOR" evidence="3">
    <location>
        <begin position="197"/>
        <end position="276"/>
    </location>
</feature>
<keyword evidence="5" id="KW-1185">Reference proteome</keyword>
<dbReference type="InterPro" id="IPR007730">
    <property type="entry name" value="SPOR-like_dom"/>
</dbReference>
<evidence type="ECO:0000313" key="4">
    <source>
        <dbReference type="EMBL" id="WNF34324.1"/>
    </source>
</evidence>
<dbReference type="PANTHER" id="PTHR30404:SF0">
    <property type="entry name" value="N-ACETYLMURAMOYL-L-ALANINE AMIDASE AMIC"/>
    <property type="match status" value="1"/>
</dbReference>
<reference evidence="4 5" key="1">
    <citation type="submission" date="2023-09" db="EMBL/GenBank/DDBJ databases">
        <title>Different Types of Thermotolerant Ring-Cleaving Dioxygenases derived from Aeribacillus composti HB-1 applied for multiple aromatic hydrocarbons removal.</title>
        <authorList>
            <person name="Cao L."/>
            <person name="Li M."/>
            <person name="Ma T."/>
        </authorList>
    </citation>
    <scope>NUCLEOTIDE SEQUENCE [LARGE SCALE GENOMIC DNA]</scope>
    <source>
        <strain evidence="4 5">HB-1</strain>
    </source>
</reference>
<dbReference type="GeneID" id="301125629"/>
<dbReference type="PANTHER" id="PTHR30404">
    <property type="entry name" value="N-ACETYLMURAMOYL-L-ALANINE AMIDASE"/>
    <property type="match status" value="1"/>
</dbReference>
<evidence type="ECO:0000256" key="2">
    <source>
        <dbReference type="SAM" id="MobiDB-lite"/>
    </source>
</evidence>
<dbReference type="EMBL" id="CP134501">
    <property type="protein sequence ID" value="WNF34324.1"/>
    <property type="molecule type" value="Genomic_DNA"/>
</dbReference>
<keyword evidence="1 4" id="KW-0378">Hydrolase</keyword>
<gene>
    <name evidence="4" type="ORF">RI196_06610</name>
</gene>
<dbReference type="Proteomes" id="UP001303701">
    <property type="component" value="Chromosome"/>
</dbReference>
<dbReference type="SUPFAM" id="SSF53187">
    <property type="entry name" value="Zn-dependent exopeptidases"/>
    <property type="match status" value="1"/>
</dbReference>
<dbReference type="InterPro" id="IPR002901">
    <property type="entry name" value="MGlyc_endo_b_GlcNAc-like_dom"/>
</dbReference>
<dbReference type="Pfam" id="PF05036">
    <property type="entry name" value="SPOR"/>
    <property type="match status" value="1"/>
</dbReference>
<dbReference type="Pfam" id="PF01832">
    <property type="entry name" value="Glucosaminidase"/>
    <property type="match status" value="1"/>
</dbReference>
<dbReference type="RefSeq" id="WP_311067119.1">
    <property type="nucleotide sequence ID" value="NZ_CP134501.1"/>
</dbReference>
<dbReference type="GO" id="GO:0008745">
    <property type="term" value="F:N-acetylmuramoyl-L-alanine amidase activity"/>
    <property type="evidence" value="ECO:0007669"/>
    <property type="project" value="UniProtKB-EC"/>
</dbReference>
<evidence type="ECO:0000259" key="3">
    <source>
        <dbReference type="PROSITE" id="PS51724"/>
    </source>
</evidence>
<dbReference type="Gene3D" id="3.30.70.1070">
    <property type="entry name" value="Sporulation related repeat"/>
    <property type="match status" value="1"/>
</dbReference>
<protein>
    <submittedName>
        <fullName evidence="4">N-acetylmuramoyl-L-alanine amidase</fullName>
        <ecNumber evidence="4">3.5.1.28</ecNumber>
    </submittedName>
</protein>
<dbReference type="PROSITE" id="PS51724">
    <property type="entry name" value="SPOR"/>
    <property type="match status" value="1"/>
</dbReference>
<dbReference type="SUPFAM" id="SSF110997">
    <property type="entry name" value="Sporulation related repeat"/>
    <property type="match status" value="1"/>
</dbReference>
<feature type="compositionally biased region" description="Polar residues" evidence="2">
    <location>
        <begin position="278"/>
        <end position="297"/>
    </location>
</feature>
<dbReference type="InterPro" id="IPR050695">
    <property type="entry name" value="N-acetylmuramoyl_amidase_3"/>
</dbReference>
<organism evidence="4 5">
    <name type="scientific">Aeribacillus composti</name>
    <dbReference type="NCBI Taxonomy" id="1868734"/>
    <lineage>
        <taxon>Bacteria</taxon>
        <taxon>Bacillati</taxon>
        <taxon>Bacillota</taxon>
        <taxon>Bacilli</taxon>
        <taxon>Bacillales</taxon>
        <taxon>Bacillaceae</taxon>
        <taxon>Aeribacillus</taxon>
    </lineage>
</organism>
<dbReference type="EC" id="3.5.1.28" evidence="4"/>
<dbReference type="InterPro" id="IPR036680">
    <property type="entry name" value="SPOR-like_sf"/>
</dbReference>
<evidence type="ECO:0000256" key="1">
    <source>
        <dbReference type="ARBA" id="ARBA00022801"/>
    </source>
</evidence>
<feature type="region of interest" description="Disordered" evidence="2">
    <location>
        <begin position="277"/>
        <end position="309"/>
    </location>
</feature>
<proteinExistence type="predicted"/>
<dbReference type="SMART" id="SM00646">
    <property type="entry name" value="Ami_3"/>
    <property type="match status" value="1"/>
</dbReference>
<dbReference type="InterPro" id="IPR002508">
    <property type="entry name" value="MurNAc-LAA_cat"/>
</dbReference>
<dbReference type="Gene3D" id="3.40.630.40">
    <property type="entry name" value="Zn-dependent exopeptidases"/>
    <property type="match status" value="1"/>
</dbReference>
<evidence type="ECO:0000313" key="5">
    <source>
        <dbReference type="Proteomes" id="UP001303701"/>
    </source>
</evidence>